<reference evidence="7" key="2">
    <citation type="submission" date="2021-12" db="EMBL/GenBank/DDBJ databases">
        <title>Resequencing data analysis of finger millet.</title>
        <authorList>
            <person name="Hatakeyama M."/>
            <person name="Aluri S."/>
            <person name="Balachadran M.T."/>
            <person name="Sivarajan S.R."/>
            <person name="Poveda L."/>
            <person name="Shimizu-Inatsugi R."/>
            <person name="Schlapbach R."/>
            <person name="Sreeman S.M."/>
            <person name="Shimizu K.K."/>
        </authorList>
    </citation>
    <scope>NUCLEOTIDE SEQUENCE</scope>
</reference>
<dbReference type="EMBL" id="BQKI01000011">
    <property type="protein sequence ID" value="GJN04896.1"/>
    <property type="molecule type" value="Genomic_DNA"/>
</dbReference>
<accession>A0AAV5D3L2</accession>
<dbReference type="SUPFAM" id="SSF56784">
    <property type="entry name" value="HAD-like"/>
    <property type="match status" value="1"/>
</dbReference>
<keyword evidence="4" id="KW-0378">Hydrolase</keyword>
<name>A0AAV5D3L2_ELECO</name>
<dbReference type="AlphaFoldDB" id="A0AAV5D3L2"/>
<evidence type="ECO:0000313" key="7">
    <source>
        <dbReference type="EMBL" id="GJN04896.1"/>
    </source>
</evidence>
<dbReference type="Pfam" id="PF16876">
    <property type="entry name" value="Lipin_mid"/>
    <property type="match status" value="1"/>
</dbReference>
<protein>
    <recommendedName>
        <fullName evidence="3">phosphatidate phosphatase</fullName>
        <ecNumber evidence="3">3.1.3.4</ecNumber>
    </recommendedName>
</protein>
<dbReference type="GO" id="GO:0008195">
    <property type="term" value="F:phosphatidate phosphatase activity"/>
    <property type="evidence" value="ECO:0007669"/>
    <property type="project" value="UniProtKB-EC"/>
</dbReference>
<comment type="similarity">
    <text evidence="2">Belongs to the lipin family.</text>
</comment>
<dbReference type="EC" id="3.1.3.4" evidence="3"/>
<feature type="domain" description="LNS2/PITP" evidence="6">
    <location>
        <begin position="1091"/>
        <end position="1231"/>
    </location>
</feature>
<feature type="compositionally biased region" description="Low complexity" evidence="5">
    <location>
        <begin position="240"/>
        <end position="250"/>
    </location>
</feature>
<dbReference type="InterPro" id="IPR026058">
    <property type="entry name" value="LIPIN"/>
</dbReference>
<evidence type="ECO:0000256" key="2">
    <source>
        <dbReference type="ARBA" id="ARBA00005476"/>
    </source>
</evidence>
<dbReference type="InterPro" id="IPR036412">
    <property type="entry name" value="HAD-like_sf"/>
</dbReference>
<feature type="compositionally biased region" description="Basic and acidic residues" evidence="5">
    <location>
        <begin position="878"/>
        <end position="887"/>
    </location>
</feature>
<dbReference type="InterPro" id="IPR031315">
    <property type="entry name" value="LNS2/PITP"/>
</dbReference>
<evidence type="ECO:0000256" key="5">
    <source>
        <dbReference type="SAM" id="MobiDB-lite"/>
    </source>
</evidence>
<gene>
    <name evidence="7" type="primary">ga22476</name>
    <name evidence="7" type="ORF">PR202_ga22476</name>
</gene>
<dbReference type="PANTHER" id="PTHR12181:SF12">
    <property type="entry name" value="PHOSPHATIDATE PHOSPHATASE"/>
    <property type="match status" value="1"/>
</dbReference>
<feature type="region of interest" description="Disordered" evidence="5">
    <location>
        <begin position="230"/>
        <end position="265"/>
    </location>
</feature>
<evidence type="ECO:0000256" key="1">
    <source>
        <dbReference type="ARBA" id="ARBA00001946"/>
    </source>
</evidence>
<comment type="cofactor">
    <cofactor evidence="1">
        <name>Mg(2+)</name>
        <dbReference type="ChEBI" id="CHEBI:18420"/>
    </cofactor>
</comment>
<dbReference type="InterPro" id="IPR007651">
    <property type="entry name" value="Lipin_N"/>
</dbReference>
<feature type="region of interest" description="Disordered" evidence="5">
    <location>
        <begin position="747"/>
        <end position="775"/>
    </location>
</feature>
<evidence type="ECO:0000313" key="8">
    <source>
        <dbReference type="Proteomes" id="UP001054889"/>
    </source>
</evidence>
<feature type="compositionally biased region" description="Acidic residues" evidence="5">
    <location>
        <begin position="847"/>
        <end position="857"/>
    </location>
</feature>
<feature type="region of interest" description="Disordered" evidence="5">
    <location>
        <begin position="104"/>
        <end position="130"/>
    </location>
</feature>
<reference evidence="7" key="1">
    <citation type="journal article" date="2018" name="DNA Res.">
        <title>Multiple hybrid de novo genome assembly of finger millet, an orphan allotetraploid crop.</title>
        <authorList>
            <person name="Hatakeyama M."/>
            <person name="Aluri S."/>
            <person name="Balachadran M.T."/>
            <person name="Sivarajan S.R."/>
            <person name="Patrignani A."/>
            <person name="Gruter S."/>
            <person name="Poveda L."/>
            <person name="Shimizu-Inatsugi R."/>
            <person name="Baeten J."/>
            <person name="Francoijs K.J."/>
            <person name="Nataraja K.N."/>
            <person name="Reddy Y.A.N."/>
            <person name="Phadnis S."/>
            <person name="Ravikumar R.L."/>
            <person name="Schlapbach R."/>
            <person name="Sreeman S.M."/>
            <person name="Shimizu K.K."/>
        </authorList>
    </citation>
    <scope>NUCLEOTIDE SEQUENCE</scope>
</reference>
<proteinExistence type="inferred from homology"/>
<evidence type="ECO:0000256" key="3">
    <source>
        <dbReference type="ARBA" id="ARBA00012638"/>
    </source>
</evidence>
<feature type="region of interest" description="Disordered" evidence="5">
    <location>
        <begin position="818"/>
        <end position="887"/>
    </location>
</feature>
<feature type="compositionally biased region" description="Polar residues" evidence="5">
    <location>
        <begin position="255"/>
        <end position="265"/>
    </location>
</feature>
<organism evidence="7 8">
    <name type="scientific">Eleusine coracana subsp. coracana</name>
    <dbReference type="NCBI Taxonomy" id="191504"/>
    <lineage>
        <taxon>Eukaryota</taxon>
        <taxon>Viridiplantae</taxon>
        <taxon>Streptophyta</taxon>
        <taxon>Embryophyta</taxon>
        <taxon>Tracheophyta</taxon>
        <taxon>Spermatophyta</taxon>
        <taxon>Magnoliopsida</taxon>
        <taxon>Liliopsida</taxon>
        <taxon>Poales</taxon>
        <taxon>Poaceae</taxon>
        <taxon>PACMAD clade</taxon>
        <taxon>Chloridoideae</taxon>
        <taxon>Cynodonteae</taxon>
        <taxon>Eleusininae</taxon>
        <taxon>Eleusine</taxon>
    </lineage>
</organism>
<feature type="compositionally biased region" description="Polar residues" evidence="5">
    <location>
        <begin position="820"/>
        <end position="833"/>
    </location>
</feature>
<dbReference type="InterPro" id="IPR031703">
    <property type="entry name" value="Lipin_mid"/>
</dbReference>
<evidence type="ECO:0000256" key="4">
    <source>
        <dbReference type="ARBA" id="ARBA00022801"/>
    </source>
</evidence>
<feature type="region of interest" description="Disordered" evidence="5">
    <location>
        <begin position="191"/>
        <end position="217"/>
    </location>
</feature>
<sequence length="1250" mass="137264">MYAVGKVGSLISRSVYTVSGPFHPFGGAVDIVVVQQQDGSFKSSPWYVRFGKFQGVLKTREKVVNISVNGVEAGFHMYLDSNGEAYFLRDADPNGEEGEFIVSPVSSGDEQEAPTLRKSKSTSCDSSTMEADVGVRDNKILARTTTSRRTTILERMFGRKSIKNNAHSVDRVSSLERAEIAAELLDTKWSTNLSRGSSSHNNDQPSKSTVVDAGNSDQMETSEILLPEHSSDHGKEMEPNCNSSDCNSSSPVGGRNSSANETDNCLQTTSVKEEVVEIYTHDISNLRTTSTTDQAGSEYLSNDMGTDKSIHESVDTLGGSLYNFEDATGREIHTKEFLLDGVFEIHSVDTEITDGKSEVVSHFVAGDSDGANQNSADTNLPSYRSTDVSNERHEVLSISSTQDVVEDKMIIISSTETVESYAMSTIFADNVHDAGDISLTNGVDVEEHSVASHGTVEQQISEEYRALSNKEDTINVVVQDQADSVLEDLQANGSDMESSTGTVLDNRITNSSHDLACKHDLVCPAASNIEDILMLENVPEDTTKDSSVEEEAYGAELNVSVTQATPTGEGSREYIAQFAKLSSAVEVENFPIITDDIKAQITKNDGNIPLSTSGDEIQSMQEETEETEEKEAYSAELNVFVTQPSPTGEGSREYIAQFANFSSAVEVENVAISTDEIEAQNTKNDDGNITLSTSGDEIQSMQEETEETEAVVSFAEHIEEIQFQFSDTESFADIKIMDEMRANKMADEGEYDESDCDAEEQKGGCDDSANDFENSSVPLIPETSPLPIPGCELHSGGNSIGAKSLPILRSHINDLERSDSVQLSRSLRSNPENNGVEPVKNMISTEQEPEANGDPEENSSGGPEENSKVAELSGNSIPEDKHTGDLKVDSFNPVAELSLCRHLLSEGMGEDAARRAFDSEKVSLEKFRTMKQSLTRNNKLVVRIAGHYFPWDAAAPIVLGMISFSEEQVFEPQGTIKVQRVETSLAPGGSWSIWPFSFRRTRAISTVEPVCESIIETSISTPVKEVDRERSKSRIKRIDRKVRSLAPTSEELASLDLREGRNVITFTFSTAMLGKQQVDCRIYLWKWNTRIVISDVDGTITKSDVLGQFMPLVGVDWSQNGVAHLFSAIKENGYQLLFLSARAISQAHLTRQFLFNLKQDGKALPDGPVVISPDGLFPSLYREVIRRAPHEFKISCLEGEVAVNRRVDTKSYTSLHALVNGMFPPISLSPEQEDYNTWNYWKMPLPDVDI</sequence>
<dbReference type="PANTHER" id="PTHR12181">
    <property type="entry name" value="LIPIN"/>
    <property type="match status" value="1"/>
</dbReference>
<dbReference type="Proteomes" id="UP001054889">
    <property type="component" value="Unassembled WGS sequence"/>
</dbReference>
<dbReference type="SMART" id="SM00775">
    <property type="entry name" value="LNS2"/>
    <property type="match status" value="1"/>
</dbReference>
<feature type="compositionally biased region" description="Acidic residues" evidence="5">
    <location>
        <begin position="748"/>
        <end position="758"/>
    </location>
</feature>
<evidence type="ECO:0000259" key="6">
    <source>
        <dbReference type="SMART" id="SM00775"/>
    </source>
</evidence>
<dbReference type="Pfam" id="PF08235">
    <property type="entry name" value="LNS2"/>
    <property type="match status" value="1"/>
</dbReference>
<dbReference type="Pfam" id="PF04571">
    <property type="entry name" value="Lipin_N"/>
    <property type="match status" value="1"/>
</dbReference>
<keyword evidence="8" id="KW-1185">Reference proteome</keyword>
<dbReference type="InterPro" id="IPR013209">
    <property type="entry name" value="LNS2"/>
</dbReference>
<comment type="caution">
    <text evidence="7">The sequence shown here is derived from an EMBL/GenBank/DDBJ whole genome shotgun (WGS) entry which is preliminary data.</text>
</comment>